<organism evidence="2 3">
    <name type="scientific">Nocardioides zhouii</name>
    <dbReference type="NCBI Taxonomy" id="1168729"/>
    <lineage>
        <taxon>Bacteria</taxon>
        <taxon>Bacillati</taxon>
        <taxon>Actinomycetota</taxon>
        <taxon>Actinomycetes</taxon>
        <taxon>Propionibacteriales</taxon>
        <taxon>Nocardioidaceae</taxon>
        <taxon>Nocardioides</taxon>
    </lineage>
</organism>
<dbReference type="Proteomes" id="UP000291101">
    <property type="component" value="Unassembled WGS sequence"/>
</dbReference>
<evidence type="ECO:0000256" key="1">
    <source>
        <dbReference type="SAM" id="MobiDB-lite"/>
    </source>
</evidence>
<proteinExistence type="predicted"/>
<reference evidence="2 3" key="1">
    <citation type="submission" date="2019-01" db="EMBL/GenBank/DDBJ databases">
        <title>Novel species of Nocardioides.</title>
        <authorList>
            <person name="Liu Q."/>
            <person name="X Y.-H."/>
        </authorList>
    </citation>
    <scope>NUCLEOTIDE SEQUENCE [LARGE SCALE GENOMIC DNA]</scope>
    <source>
        <strain evidence="2 3">HLT2-9</strain>
    </source>
</reference>
<sequence length="328" mass="36304">MDIARRPDADLPLAVRGHPRAVSYVRESHAVHRRADLGQDLLASLHAWQLLMTDEGCFTALTSAEIRGWWLPPLPPGAPVFMALGLDDPRPMRAGVRTSRHTRAIPFEEIGGVRCAAIPETLLACARWLCLIDMVVLLDCVLHTKQCDEAAIKAVVRPRRPGAKALERALALADGCSESPFETLTRLLHVLCGVDVEPQYVIRDDTGTEVARVDLRIVGTDAAPEYDGDEHEKAPRRVKDRRRDRAIDAAGYVRRGYTSGDILRRGVTVLQDADRSLGRPHDPSRIRPWHDELRKSLFTDSGQAAFLARVNPRLPKRRRAAPGSGDAA</sequence>
<dbReference type="AlphaFoldDB" id="A0A4Q2SMQ0"/>
<dbReference type="RefSeq" id="WP_129428568.1">
    <property type="nucleotide sequence ID" value="NZ_SDWV01000027.1"/>
</dbReference>
<evidence type="ECO:0000313" key="2">
    <source>
        <dbReference type="EMBL" id="RYC05318.1"/>
    </source>
</evidence>
<evidence type="ECO:0000313" key="3">
    <source>
        <dbReference type="Proteomes" id="UP000291101"/>
    </source>
</evidence>
<keyword evidence="3" id="KW-1185">Reference proteome</keyword>
<dbReference type="OrthoDB" id="3173471at2"/>
<feature type="region of interest" description="Disordered" evidence="1">
    <location>
        <begin position="308"/>
        <end position="328"/>
    </location>
</feature>
<comment type="caution">
    <text evidence="2">The sequence shown here is derived from an EMBL/GenBank/DDBJ whole genome shotgun (WGS) entry which is preliminary data.</text>
</comment>
<accession>A0A4Q2SMQ0</accession>
<dbReference type="EMBL" id="SDWV01000027">
    <property type="protein sequence ID" value="RYC05318.1"/>
    <property type="molecule type" value="Genomic_DNA"/>
</dbReference>
<gene>
    <name evidence="2" type="ORF">EUA94_19795</name>
</gene>
<name>A0A4Q2SMQ0_9ACTN</name>
<evidence type="ECO:0008006" key="4">
    <source>
        <dbReference type="Google" id="ProtNLM"/>
    </source>
</evidence>
<protein>
    <recommendedName>
        <fullName evidence="4">DUF559 domain-containing protein</fullName>
    </recommendedName>
</protein>